<dbReference type="EMBL" id="JRAK01000061">
    <property type="protein sequence ID" value="KGN89407.1"/>
    <property type="molecule type" value="Genomic_DNA"/>
</dbReference>
<dbReference type="InterPro" id="IPR029062">
    <property type="entry name" value="Class_I_gatase-like"/>
</dbReference>
<dbReference type="Pfam" id="PF07722">
    <property type="entry name" value="Peptidase_C26"/>
    <property type="match status" value="1"/>
</dbReference>
<dbReference type="PANTHER" id="PTHR10443:SF12">
    <property type="entry name" value="DIPEPTIDASE"/>
    <property type="match status" value="1"/>
</dbReference>
<comment type="caution">
    <text evidence="1">The sequence shown here is derived from an EMBL/GenBank/DDBJ whole genome shotgun (WGS) entry which is preliminary data.</text>
</comment>
<dbReference type="PROSITE" id="PS51365">
    <property type="entry name" value="RENAL_DIPEPTIDASE_2"/>
    <property type="match status" value="1"/>
</dbReference>
<dbReference type="PROSITE" id="PS51273">
    <property type="entry name" value="GATASE_TYPE_1"/>
    <property type="match status" value="1"/>
</dbReference>
<protein>
    <submittedName>
        <fullName evidence="1">Glutamine amidotransferase</fullName>
    </submittedName>
</protein>
<dbReference type="Gene3D" id="3.40.50.880">
    <property type="match status" value="1"/>
</dbReference>
<dbReference type="CDD" id="cd01745">
    <property type="entry name" value="GATase1_2"/>
    <property type="match status" value="1"/>
</dbReference>
<dbReference type="GO" id="GO:0016740">
    <property type="term" value="F:transferase activity"/>
    <property type="evidence" value="ECO:0007669"/>
    <property type="project" value="UniProtKB-KW"/>
</dbReference>
<keyword evidence="1" id="KW-0315">Glutamine amidotransferase</keyword>
<dbReference type="PANTHER" id="PTHR10443">
    <property type="entry name" value="MICROSOMAL DIPEPTIDASE"/>
    <property type="match status" value="1"/>
</dbReference>
<dbReference type="AlphaFoldDB" id="A0A0A2FH33"/>
<proteinExistence type="predicted"/>
<dbReference type="GO" id="GO:0006508">
    <property type="term" value="P:proteolysis"/>
    <property type="evidence" value="ECO:0007669"/>
    <property type="project" value="InterPro"/>
</dbReference>
<dbReference type="RefSeq" id="WP_039424097.1">
    <property type="nucleotide sequence ID" value="NZ_JRAK01000061.1"/>
</dbReference>
<dbReference type="Pfam" id="PF01244">
    <property type="entry name" value="Peptidase_M19"/>
    <property type="match status" value="1"/>
</dbReference>
<reference evidence="1 2" key="1">
    <citation type="submission" date="2014-08" db="EMBL/GenBank/DDBJ databases">
        <title>Porphyromonas gulae strain:COT-052_OH3439 Genome sequencing.</title>
        <authorList>
            <person name="Wallis C."/>
            <person name="Deusch O."/>
            <person name="O'Flynn C."/>
            <person name="Davis I."/>
            <person name="Jospin G."/>
            <person name="Darling A.E."/>
            <person name="Coil D.A."/>
            <person name="Alexiev A."/>
            <person name="Horsfall A."/>
            <person name="Kirkwood N."/>
            <person name="Harris S."/>
            <person name="Eisen J.A."/>
        </authorList>
    </citation>
    <scope>NUCLEOTIDE SEQUENCE [LARGE SCALE GENOMIC DNA]</scope>
    <source>
        <strain evidence="2">COT-052 OH3439</strain>
    </source>
</reference>
<dbReference type="InterPro" id="IPR008257">
    <property type="entry name" value="Pept_M19"/>
</dbReference>
<dbReference type="SUPFAM" id="SSF51556">
    <property type="entry name" value="Metallo-dependent hydrolases"/>
    <property type="match status" value="1"/>
</dbReference>
<dbReference type="InterPro" id="IPR032466">
    <property type="entry name" value="Metal_Hydrolase"/>
</dbReference>
<dbReference type="SUPFAM" id="SSF52317">
    <property type="entry name" value="Class I glutamine amidotransferase-like"/>
    <property type="match status" value="1"/>
</dbReference>
<name>A0A0A2FH33_9PORP</name>
<sequence length="603" mass="66257">MLSPKNYQYYPAALRQLYEELDGAPQAFEGGESPSRPVIGLTANYNASGSCIARAYTESVIRAGGLPLLIPLTADMRTIRHYATLIDGLILSGGDDLLPSYLGEDPIPTLGEVNPERDRSELLLVAEASRRNVPILGICRGHQLLATAFGGGMYQDIYARLENPLGHNPKIPISSAAHQVRLQGDSVLARVLGLSDGKSIQVNSLHHQAVSRAPKPFRVTALSSDGIIEAMEAYPEKPILSVQWHPEQMAYAGGDTRQQKLFDHLVAEASLFARAKAVHRSVIVLDSHVDTPMHFCPEFDFMKRGNTLVDGPKMCEGLVDACVMVAYLPQGERDDASLKQATDYATEKLEAIRSQVLLHPESLMLATNPEEVREAKRRGLRAIIPGIENGYAIGKELVNIERFRDMGVCYITLCHNGDNDICDSARKSKQEHNGLSDFGRDVVREMNRLGIMVDVSHTAPTTVRDVLQISTAPIVASHSSARALCDHARNLTDEEALTIARNGGVVQVCLYAGFIFEQEEEASVRHAADHIDHLVRLLGIEHVGIGSDFDGDGELVGCRGANDLINLTVELLRRGYTSDQLKLLWGENFLRVMHDVQERSKCH</sequence>
<keyword evidence="2" id="KW-1185">Reference proteome</keyword>
<gene>
    <name evidence="1" type="ORF">HR15_04120</name>
</gene>
<organism evidence="1 2">
    <name type="scientific">Porphyromonas gulae</name>
    <dbReference type="NCBI Taxonomy" id="111105"/>
    <lineage>
        <taxon>Bacteria</taxon>
        <taxon>Pseudomonadati</taxon>
        <taxon>Bacteroidota</taxon>
        <taxon>Bacteroidia</taxon>
        <taxon>Bacteroidales</taxon>
        <taxon>Porphyromonadaceae</taxon>
        <taxon>Porphyromonas</taxon>
    </lineage>
</organism>
<evidence type="ECO:0000313" key="1">
    <source>
        <dbReference type="EMBL" id="KGN89407.1"/>
    </source>
</evidence>
<keyword evidence="1" id="KW-0808">Transferase</keyword>
<dbReference type="Proteomes" id="UP000030146">
    <property type="component" value="Unassembled WGS sequence"/>
</dbReference>
<accession>A0A0A2FH33</accession>
<dbReference type="Gene3D" id="3.20.20.140">
    <property type="entry name" value="Metal-dependent hydrolases"/>
    <property type="match status" value="1"/>
</dbReference>
<dbReference type="CDD" id="cd01301">
    <property type="entry name" value="rDP_like"/>
    <property type="match status" value="1"/>
</dbReference>
<evidence type="ECO:0000313" key="2">
    <source>
        <dbReference type="Proteomes" id="UP000030146"/>
    </source>
</evidence>
<dbReference type="GO" id="GO:0070573">
    <property type="term" value="F:metallodipeptidase activity"/>
    <property type="evidence" value="ECO:0007669"/>
    <property type="project" value="InterPro"/>
</dbReference>
<dbReference type="InterPro" id="IPR011697">
    <property type="entry name" value="Peptidase_C26"/>
</dbReference>